<feature type="compositionally biased region" description="Low complexity" evidence="3">
    <location>
        <begin position="417"/>
        <end position="428"/>
    </location>
</feature>
<gene>
    <name evidence="5" type="ORF">MAGMO_0236</name>
</gene>
<dbReference type="InterPro" id="IPR011330">
    <property type="entry name" value="Glyco_hydro/deAcase_b/a-brl"/>
</dbReference>
<dbReference type="Gene3D" id="3.20.110.20">
    <property type="match status" value="1"/>
</dbReference>
<organism evidence="5">
    <name type="scientific">Magnetococcus massalia (strain MO-1)</name>
    <dbReference type="NCBI Taxonomy" id="451514"/>
    <lineage>
        <taxon>Bacteria</taxon>
        <taxon>Pseudomonadati</taxon>
        <taxon>Pseudomonadota</taxon>
        <taxon>Magnetococcia</taxon>
        <taxon>Magnetococcales</taxon>
        <taxon>Magnetococcaceae</taxon>
        <taxon>Magnetococcus</taxon>
    </lineage>
</organism>
<evidence type="ECO:0000256" key="3">
    <source>
        <dbReference type="SAM" id="MobiDB-lite"/>
    </source>
</evidence>
<keyword evidence="2" id="KW-0119">Carbohydrate metabolism</keyword>
<dbReference type="Pfam" id="PF03065">
    <property type="entry name" value="Glyco_hydro_57"/>
    <property type="match status" value="1"/>
</dbReference>
<dbReference type="GO" id="GO:0003824">
    <property type="term" value="F:catalytic activity"/>
    <property type="evidence" value="ECO:0007669"/>
    <property type="project" value="InterPro"/>
</dbReference>
<dbReference type="EMBL" id="LO017727">
    <property type="protein sequence ID" value="CRH04450.1"/>
    <property type="molecule type" value="Genomic_DNA"/>
</dbReference>
<feature type="region of interest" description="Disordered" evidence="3">
    <location>
        <begin position="395"/>
        <end position="501"/>
    </location>
</feature>
<evidence type="ECO:0000259" key="4">
    <source>
        <dbReference type="Pfam" id="PF03065"/>
    </source>
</evidence>
<evidence type="ECO:0000256" key="2">
    <source>
        <dbReference type="ARBA" id="ARBA00023277"/>
    </source>
</evidence>
<feature type="domain" description="Glycoside hydrolase family 57 N-terminal" evidence="4">
    <location>
        <begin position="47"/>
        <end position="205"/>
    </location>
</feature>
<dbReference type="AlphaFoldDB" id="A0A1S7LC96"/>
<feature type="compositionally biased region" description="Polar residues" evidence="3">
    <location>
        <begin position="482"/>
        <end position="494"/>
    </location>
</feature>
<dbReference type="PANTHER" id="PTHR36306">
    <property type="entry name" value="ALPHA-AMYLASE-RELATED-RELATED"/>
    <property type="match status" value="1"/>
</dbReference>
<comment type="similarity">
    <text evidence="1">Belongs to the glycosyl hydrolase 57 family.</text>
</comment>
<sequence length="501" mass="55678">MSLGKRFHALGLHMHQPPGNLKLLLEQHPWEAEQIIQCYARPPRYAKKYQDIATFHVGFSGTLLEQLLDPEIQAGYADIIDIPAMLQSWREAENIELLGMGYFHPLMPLIPQQDWAEQVVRGRQMIRQTFGRAPEGFWPAEMAFSMAMIPTLVEAGYRYVVVDGVHLRPEQGSDEGQTDIYTPYLATYEGQSITVVPRDRNLSNAQESGLDTSWLANEVIQQTGTPTAESPPQLITTWSDGENGGWFRQMDETAGFWGHFFSPCMEHCRSGEFPMQPTSLSQFLSLHPAKATTQVETGAWNVADTSGMDFSQWAGSDGQKQGVSRLHTLAYRYDLLKKGKARRTKADKAAMTRAYETLLKAETSCYLFWGDAWLPQLHTLLDDVTEQLSFLEAHRAEQPTTTKRRATESSRAKAAPKRSSSQPSSDQPLTTPAPRTVAKREPTAAKGQKTTSKPKTEAGQRSASPAKSAATTPPPSRRQKQPAATASPDGSSQRGSRKKKG</sequence>
<protein>
    <submittedName>
        <fullName evidence="5">Putative GH57: related to a-amylase</fullName>
    </submittedName>
</protein>
<dbReference type="PANTHER" id="PTHR36306:SF1">
    <property type="entry name" value="ALPHA-AMYLASE-RELATED"/>
    <property type="match status" value="1"/>
</dbReference>
<name>A0A1S7LC96_MAGMO</name>
<feature type="compositionally biased region" description="Low complexity" evidence="3">
    <location>
        <begin position="462"/>
        <end position="471"/>
    </location>
</feature>
<proteinExistence type="inferred from homology"/>
<evidence type="ECO:0000313" key="5">
    <source>
        <dbReference type="EMBL" id="CRH04450.1"/>
    </source>
</evidence>
<dbReference type="GO" id="GO:0005975">
    <property type="term" value="P:carbohydrate metabolic process"/>
    <property type="evidence" value="ECO:0007669"/>
    <property type="project" value="InterPro"/>
</dbReference>
<reference evidence="5" key="1">
    <citation type="submission" date="2015-04" db="EMBL/GenBank/DDBJ databases">
        <authorList>
            <person name="Syromyatnikov M.Y."/>
            <person name="Popov V.N."/>
        </authorList>
    </citation>
    <scope>NUCLEOTIDE SEQUENCE</scope>
    <source>
        <strain evidence="5">MO-1</strain>
    </source>
</reference>
<evidence type="ECO:0000256" key="1">
    <source>
        <dbReference type="ARBA" id="ARBA00006821"/>
    </source>
</evidence>
<dbReference type="SUPFAM" id="SSF88713">
    <property type="entry name" value="Glycoside hydrolase/deacetylase"/>
    <property type="match status" value="1"/>
</dbReference>
<dbReference type="InterPro" id="IPR004300">
    <property type="entry name" value="Glyco_hydro_57_N"/>
</dbReference>
<dbReference type="InterPro" id="IPR052046">
    <property type="entry name" value="GH57_Enzymes"/>
</dbReference>
<accession>A0A1S7LC96</accession>